<protein>
    <submittedName>
        <fullName evidence="3">Nucleoside-diphosphate-sugar epimerase</fullName>
    </submittedName>
</protein>
<evidence type="ECO:0000313" key="4">
    <source>
        <dbReference type="Proteomes" id="UP000543174"/>
    </source>
</evidence>
<evidence type="ECO:0000259" key="2">
    <source>
        <dbReference type="Pfam" id="PF01370"/>
    </source>
</evidence>
<gene>
    <name evidence="3" type="ORF">HNP21_005856</name>
</gene>
<evidence type="ECO:0000313" key="3">
    <source>
        <dbReference type="EMBL" id="MBA9042718.1"/>
    </source>
</evidence>
<keyword evidence="4" id="KW-1185">Reference proteome</keyword>
<feature type="domain" description="NAD-dependent epimerase/dehydratase" evidence="2">
    <location>
        <begin position="3"/>
        <end position="214"/>
    </location>
</feature>
<dbReference type="PANTHER" id="PTHR48079:SF6">
    <property type="entry name" value="NAD(P)-BINDING DOMAIN-CONTAINING PROTEIN-RELATED"/>
    <property type="match status" value="1"/>
</dbReference>
<dbReference type="AlphaFoldDB" id="A0A7W3NGX2"/>
<name>A0A7W3NGX2_PRIAR</name>
<comment type="caution">
    <text evidence="3">The sequence shown here is derived from an EMBL/GenBank/DDBJ whole genome shotgun (WGS) entry which is preliminary data.</text>
</comment>
<dbReference type="InterPro" id="IPR036291">
    <property type="entry name" value="NAD(P)-bd_dom_sf"/>
</dbReference>
<sequence length="285" mass="30844">MKIIVAGGTGVIGRSMLPRLVREGHEVFAMTRDNKFDEFLTGVGVTPVHADALDNNAVLAAFKKVQPEVVIHQLTSLGSVNLEDNAKIRVIGTRNLVDASKAVGTKKIIAQSLAFTYEPGSIPATEDVPLDFEAPNPRKINVDGVATLESTVAELPEYVILRYGLLYGPGTWYDKEGMIGQQVLKGQVKATDSITSFLHVEDAAQAAVEALKWPSGPINIVDDEPASGKEWLPVFASVIGAPEPEKADGSERGERGASNAKAKKEYGWKPIYPTWRTGFKLSFEK</sequence>
<feature type="compositionally biased region" description="Basic and acidic residues" evidence="1">
    <location>
        <begin position="243"/>
        <end position="255"/>
    </location>
</feature>
<evidence type="ECO:0000256" key="1">
    <source>
        <dbReference type="SAM" id="MobiDB-lite"/>
    </source>
</evidence>
<dbReference type="GO" id="GO:0005737">
    <property type="term" value="C:cytoplasm"/>
    <property type="evidence" value="ECO:0007669"/>
    <property type="project" value="TreeGrafter"/>
</dbReference>
<accession>A0A7W3NGX2</accession>
<dbReference type="GO" id="GO:0004029">
    <property type="term" value="F:aldehyde dehydrogenase (NAD+) activity"/>
    <property type="evidence" value="ECO:0007669"/>
    <property type="project" value="TreeGrafter"/>
</dbReference>
<organism evidence="3 4">
    <name type="scientific">Priestia aryabhattai</name>
    <name type="common">Bacillus aryabhattai</name>
    <dbReference type="NCBI Taxonomy" id="412384"/>
    <lineage>
        <taxon>Bacteria</taxon>
        <taxon>Bacillati</taxon>
        <taxon>Bacillota</taxon>
        <taxon>Bacilli</taxon>
        <taxon>Bacillales</taxon>
        <taxon>Bacillaceae</taxon>
        <taxon>Priestia</taxon>
    </lineage>
</organism>
<dbReference type="Pfam" id="PF01370">
    <property type="entry name" value="Epimerase"/>
    <property type="match status" value="1"/>
</dbReference>
<dbReference type="Gene3D" id="3.40.50.720">
    <property type="entry name" value="NAD(P)-binding Rossmann-like Domain"/>
    <property type="match status" value="1"/>
</dbReference>
<dbReference type="SUPFAM" id="SSF51735">
    <property type="entry name" value="NAD(P)-binding Rossmann-fold domains"/>
    <property type="match status" value="1"/>
</dbReference>
<dbReference type="Proteomes" id="UP000543174">
    <property type="component" value="Unassembled WGS sequence"/>
</dbReference>
<proteinExistence type="predicted"/>
<dbReference type="InterPro" id="IPR001509">
    <property type="entry name" value="Epimerase_deHydtase"/>
</dbReference>
<reference evidence="3" key="1">
    <citation type="submission" date="2020-08" db="EMBL/GenBank/DDBJ databases">
        <title>Functional genomics of gut bacteria from endangered species of beetles.</title>
        <authorList>
            <person name="Carlos-Shanley C."/>
        </authorList>
    </citation>
    <scope>NUCLEOTIDE SEQUENCE [LARGE SCALE GENOMIC DNA]</scope>
    <source>
        <strain evidence="3">S00060</strain>
    </source>
</reference>
<dbReference type="RefSeq" id="WP_182528170.1">
    <property type="nucleotide sequence ID" value="NZ_JACJHT010000016.1"/>
</dbReference>
<dbReference type="EMBL" id="JACJHT010000016">
    <property type="protein sequence ID" value="MBA9042718.1"/>
    <property type="molecule type" value="Genomic_DNA"/>
</dbReference>
<dbReference type="InterPro" id="IPR051783">
    <property type="entry name" value="NAD(P)-dependent_oxidoreduct"/>
</dbReference>
<dbReference type="PANTHER" id="PTHR48079">
    <property type="entry name" value="PROTEIN YEEZ"/>
    <property type="match status" value="1"/>
</dbReference>
<feature type="region of interest" description="Disordered" evidence="1">
    <location>
        <begin position="242"/>
        <end position="261"/>
    </location>
</feature>